<organism evidence="10 11">
    <name type="scientific">Sulfitobacter mediterraneus</name>
    <dbReference type="NCBI Taxonomy" id="83219"/>
    <lineage>
        <taxon>Bacteria</taxon>
        <taxon>Pseudomonadati</taxon>
        <taxon>Pseudomonadota</taxon>
        <taxon>Alphaproteobacteria</taxon>
        <taxon>Rhodobacterales</taxon>
        <taxon>Roseobacteraceae</taxon>
        <taxon>Sulfitobacter</taxon>
    </lineage>
</organism>
<dbReference type="RefSeq" id="WP_025048422.1">
    <property type="nucleotide sequence ID" value="NZ_QBKU01000003.1"/>
</dbReference>
<name>A0A2T6CGH1_9RHOB</name>
<dbReference type="Pfam" id="PF13946">
    <property type="entry name" value="DUF4214"/>
    <property type="match status" value="1"/>
</dbReference>
<dbReference type="Gene3D" id="2.60.40.2700">
    <property type="match status" value="12"/>
</dbReference>
<gene>
    <name evidence="10" type="ORF">C8N31_10382</name>
</gene>
<keyword evidence="2" id="KW-0964">Secreted</keyword>
<dbReference type="InterPro" id="IPR024079">
    <property type="entry name" value="MetalloPept_cat_dom_sf"/>
</dbReference>
<keyword evidence="5" id="KW-0378">Hydrolase</keyword>
<dbReference type="SUPFAM" id="SSF55486">
    <property type="entry name" value="Metalloproteases ('zincins'), catalytic domain"/>
    <property type="match status" value="2"/>
</dbReference>
<feature type="domain" description="Peptidase M10 metallopeptidase" evidence="8">
    <location>
        <begin position="116"/>
        <end position="171"/>
    </location>
</feature>
<dbReference type="InterPro" id="IPR018511">
    <property type="entry name" value="Hemolysin-typ_Ca-bd_CS"/>
</dbReference>
<dbReference type="Proteomes" id="UP000244092">
    <property type="component" value="Unassembled WGS sequence"/>
</dbReference>
<dbReference type="InterPro" id="IPR001818">
    <property type="entry name" value="Pept_M10_metallopeptidase"/>
</dbReference>
<reference evidence="10 11" key="1">
    <citation type="submission" date="2018-04" db="EMBL/GenBank/DDBJ databases">
        <title>Genomic Encyclopedia of Archaeal and Bacterial Type Strains, Phase II (KMG-II): from individual species to whole genera.</title>
        <authorList>
            <person name="Goeker M."/>
        </authorList>
    </citation>
    <scope>NUCLEOTIDE SEQUENCE [LARGE SCALE GENOMIC DNA]</scope>
    <source>
        <strain evidence="10 11">DSM 12244</strain>
    </source>
</reference>
<evidence type="ECO:0000256" key="4">
    <source>
        <dbReference type="ARBA" id="ARBA00022723"/>
    </source>
</evidence>
<dbReference type="GO" id="GO:0005509">
    <property type="term" value="F:calcium ion binding"/>
    <property type="evidence" value="ECO:0007669"/>
    <property type="project" value="InterPro"/>
</dbReference>
<dbReference type="Gene3D" id="3.40.390.10">
    <property type="entry name" value="Collagenase (Catalytic Domain)"/>
    <property type="match status" value="1"/>
</dbReference>
<dbReference type="PROSITE" id="PS00330">
    <property type="entry name" value="HEMOLYSIN_CALCIUM"/>
    <property type="match status" value="3"/>
</dbReference>
<evidence type="ECO:0000313" key="10">
    <source>
        <dbReference type="EMBL" id="PTX74606.1"/>
    </source>
</evidence>
<dbReference type="GO" id="GO:0006508">
    <property type="term" value="P:proteolysis"/>
    <property type="evidence" value="ECO:0007669"/>
    <property type="project" value="UniProtKB-KW"/>
</dbReference>
<dbReference type="InterPro" id="IPR050557">
    <property type="entry name" value="RTX_toxin/Mannuronan_C5-epim"/>
</dbReference>
<evidence type="ECO:0000256" key="2">
    <source>
        <dbReference type="ARBA" id="ARBA00022525"/>
    </source>
</evidence>
<evidence type="ECO:0000256" key="6">
    <source>
        <dbReference type="ARBA" id="ARBA00022833"/>
    </source>
</evidence>
<dbReference type="PRINTS" id="PR00313">
    <property type="entry name" value="CABNDNGRPT"/>
</dbReference>
<dbReference type="InterPro" id="IPR011049">
    <property type="entry name" value="Serralysin-like_metalloprot_C"/>
</dbReference>
<dbReference type="GO" id="GO:0004222">
    <property type="term" value="F:metalloendopeptidase activity"/>
    <property type="evidence" value="ECO:0007669"/>
    <property type="project" value="InterPro"/>
</dbReference>
<evidence type="ECO:0000256" key="7">
    <source>
        <dbReference type="SAM" id="MobiDB-lite"/>
    </source>
</evidence>
<comment type="subcellular location">
    <subcellularLocation>
        <location evidence="1">Secreted</location>
    </subcellularLocation>
</comment>
<dbReference type="Gene3D" id="2.150.10.10">
    <property type="entry name" value="Serralysin-like metalloprotease, C-terminal"/>
    <property type="match status" value="2"/>
</dbReference>
<dbReference type="InterPro" id="IPR001343">
    <property type="entry name" value="Hemolysn_Ca-bd"/>
</dbReference>
<dbReference type="OrthoDB" id="9795675at2"/>
<feature type="region of interest" description="Disordered" evidence="7">
    <location>
        <begin position="1530"/>
        <end position="1587"/>
    </location>
</feature>
<keyword evidence="3" id="KW-0645">Protease</keyword>
<keyword evidence="4" id="KW-0479">Metal-binding</keyword>
<evidence type="ECO:0000259" key="9">
    <source>
        <dbReference type="Pfam" id="PF13946"/>
    </source>
</evidence>
<protein>
    <submittedName>
        <fullName evidence="10">Uncharacterized protein DUF4214</fullName>
    </submittedName>
</protein>
<dbReference type="SUPFAM" id="SSF51120">
    <property type="entry name" value="beta-Roll"/>
    <property type="match status" value="2"/>
</dbReference>
<dbReference type="PANTHER" id="PTHR38340:SF1">
    <property type="entry name" value="S-LAYER PROTEIN"/>
    <property type="match status" value="1"/>
</dbReference>
<dbReference type="EMBL" id="QBKU01000003">
    <property type="protein sequence ID" value="PTX74606.1"/>
    <property type="molecule type" value="Genomic_DNA"/>
</dbReference>
<dbReference type="GO" id="GO:0005576">
    <property type="term" value="C:extracellular region"/>
    <property type="evidence" value="ECO:0007669"/>
    <property type="project" value="UniProtKB-SubCell"/>
</dbReference>
<dbReference type="PANTHER" id="PTHR38340">
    <property type="entry name" value="S-LAYER PROTEIN"/>
    <property type="match status" value="1"/>
</dbReference>
<dbReference type="GO" id="GO:0031012">
    <property type="term" value="C:extracellular matrix"/>
    <property type="evidence" value="ECO:0007669"/>
    <property type="project" value="InterPro"/>
</dbReference>
<evidence type="ECO:0000256" key="3">
    <source>
        <dbReference type="ARBA" id="ARBA00022670"/>
    </source>
</evidence>
<dbReference type="InterPro" id="IPR025282">
    <property type="entry name" value="DUF4214"/>
</dbReference>
<accession>A0A2T6CGH1</accession>
<keyword evidence="6" id="KW-0862">Zinc</keyword>
<evidence type="ECO:0000256" key="1">
    <source>
        <dbReference type="ARBA" id="ARBA00004613"/>
    </source>
</evidence>
<dbReference type="Pfam" id="PF00413">
    <property type="entry name" value="Peptidase_M10"/>
    <property type="match status" value="1"/>
</dbReference>
<feature type="domain" description="DUF4214" evidence="9">
    <location>
        <begin position="1693"/>
        <end position="1753"/>
    </location>
</feature>
<dbReference type="GO" id="GO:0008270">
    <property type="term" value="F:zinc ion binding"/>
    <property type="evidence" value="ECO:0007669"/>
    <property type="project" value="InterPro"/>
</dbReference>
<evidence type="ECO:0000313" key="11">
    <source>
        <dbReference type="Proteomes" id="UP000244092"/>
    </source>
</evidence>
<comment type="caution">
    <text evidence="10">The sequence shown here is derived from an EMBL/GenBank/DDBJ whole genome shotgun (WGS) entry which is preliminary data.</text>
</comment>
<sequence length="1852" mass="189655">MSFEIKFDYRFDTNGFFSDASRRATLEEAARLWESIISDDFEDVQAGISFDITNPTNGVTQETITLTEAVDDLIVFVGAASLGGSTLGYAGPSGYSASGDIFSARISDDFRGQGAVSDFEPWAGTLTFDTGTNWHFGLGAPSAGQNDFLSVAVHEIGHILGIGTSGAFDALVSGETFTGTNARSVNGGAAVPLHDDHSHVEEGFDGDTVSLDPMLTTGTRVLLSDVDKAILADIGYEVTGFAAQGSQPAIATGSGETIFGTIVGDLIDGLGGNDQIQGNLGDDTLHGGSGQDTLFGQTGADELFGDAGNDQLQGGIGNDTLRGGAGEDVMFGQGGTDTYVVGLGEGQNTVYDFDLRSEVIRLIDSGFATANAAIAAITKPFSNVSRLTLSDGTYIDVFHGSQSGTPLTAANIELEGDVPAGNSEATGSVTISGTAREDQTLTAGTAGIADADGLGAFSYQWLRDGSAISGATGSSYTLGQSDVGDRISLRVSFEDQAGYDEALTSALTATVQNVNDTPQGSIGINGTARQGVLLTAQTSGLSDADGLGPFSYTWLRDGAAISGATGSSYRLAQSDVDQTISLRLSYTDQQGTTEYVNSAATAAVQNVNDAPTGGVQINGTAREGSVLSARTNALADADGLGALSYQWLRDGSVINGATGSSFALTQADVGREITLRVRYTDQQGTSETVTSAATDPVQNLNEVAQGPVDITGTALQGVTLMADTSGVTDSDGLGGFSYQWLRDGGQIAGATSASYQLTQNDVDTQISVRVSFVDGQGTLESLTSGASAVVQDINDAPQGSVQINGQAQEGATLIAITNGLSDADGLGSFSYQWQRGGSDIAGATGSSYALQQGDVGAAITVQISYTDGQGHLETVTSPATAAVENTNTVPQGNVTLTGIAAQGETLGVDASAVTDGDGLGAFSYQWLRDGQEITGATAQSYDLGQQDVDAQMSVRVSYVDGHGTSEAVTSGPSGPVQNVNDAPQGTVQITGMAKQGATLTAGTGSIADPDGLGAFSYQWLRGETDIAGATGAQYTPVQADVGATLQVRVTYTDDQGSVETVISGATAAVENQNDPATGTLTITGNAVEGGTLTAAVNDLADDDGLGAYTITWIADGLETGVTGTAYGLTAADIGKVFSARLDFTDGFGASEVLLAEPTGPVTNTNDPVTGAVVINGDAKEGATLTADASGLSDPDGLGPFHYQWLRDGVALTGATEAEYTLVAADIGSAMSVGVFFDDQYGNAEAVTSGATDLIENVNDPVTGAVHVSGTLQEGSTLTAQTDALADLDGLGTFAFVWLRDGAEVPGQTAASYDLTAADIGKELQVQVSFTDGQGTAETVTSAATTPVQNLNDAPVGAVTLTGMAKEGSALFADTSGITDADGIGPFRFVWFRDGVEQTAVETATYDLGAADIGAEIHVQITYEDGFDTQEVLTSASSGAVANRNDLPTGAVVVTGTAEVGKTLSVDTSAVADADGLGAFAYVWLRDGEMIIGADAAEYTLTPADLDAFIEARIAYTDSFGSDETLTSASFGPIGPLVKDRVEGGPTDDTLTGSTGPDDVSGGAGDDTLNGGQGDDDLNGGAGGDTAQFAGAQQSHTLTISRSGMVLADRTVDGNGTDTLQDIEFLSFDSTIPLFDGNDMDLRAFAGPAALSADQMESVIELYIAYFNRAPDAVGLFFWGTAFAEGTTLDDMAKLFIDQDETRAAYPDGTSNLEFAETVYNNVLGRTPDVAGLNFWVGLLDDGSVQRADFILEVLRGARADAPVDASAEFIAQQAEDQQYLEVKTDIGAYFAVHKGMSAVQEAAAAMALFDGTAAGIEASTDAIEAFFADALDAENGDFLMPLIGVLDDPFAA</sequence>
<dbReference type="Pfam" id="PF00353">
    <property type="entry name" value="HemolysinCabind"/>
    <property type="match status" value="2"/>
</dbReference>
<evidence type="ECO:0000259" key="8">
    <source>
        <dbReference type="Pfam" id="PF00413"/>
    </source>
</evidence>
<proteinExistence type="predicted"/>
<evidence type="ECO:0000256" key="5">
    <source>
        <dbReference type="ARBA" id="ARBA00022801"/>
    </source>
</evidence>